<keyword evidence="1" id="KW-0805">Transcription regulation</keyword>
<dbReference type="Gene3D" id="1.10.10.60">
    <property type="entry name" value="Homeodomain-like"/>
    <property type="match status" value="2"/>
</dbReference>
<feature type="region of interest" description="Disordered" evidence="4">
    <location>
        <begin position="293"/>
        <end position="314"/>
    </location>
</feature>
<keyword evidence="3" id="KW-0804">Transcription</keyword>
<feature type="compositionally biased region" description="Polar residues" evidence="4">
    <location>
        <begin position="303"/>
        <end position="314"/>
    </location>
</feature>
<sequence length="314" mass="34108">MPDADQVHTPVSPSRVDDALRLSRARLHRRAALGDGLSVALWSNQYDAVRYLPTHHTMSLYLDGGRSTFREDAPQQRGAPGKFCLMPAGQPVNWVVGELQHFVHLYFAPEQLGPLALRLLDREPREVRLPELNFTDDAVLTGLMARLAGLDWSTPEARLQAGELGHAVLAHLLIAHGQRTAGQRLRGGLAPALRRRLADWLQAHLADQITVGEMAAFCALSEHHFAHAFSASFGCAPHAWLAARRIDRAADLLRCSGEMGLEAVAAASGHASASHLVRRFRAARGLTPGQYRTGAARTRRSGVDQSVGATAGMT</sequence>
<feature type="domain" description="HTH araC/xylS-type" evidence="5">
    <location>
        <begin position="195"/>
        <end position="294"/>
    </location>
</feature>
<protein>
    <submittedName>
        <fullName evidence="6">Helix-turn-helix domain-containing protein</fullName>
    </submittedName>
</protein>
<evidence type="ECO:0000313" key="6">
    <source>
        <dbReference type="EMBL" id="MFD1710042.1"/>
    </source>
</evidence>
<dbReference type="Pfam" id="PF12833">
    <property type="entry name" value="HTH_18"/>
    <property type="match status" value="1"/>
</dbReference>
<keyword evidence="7" id="KW-1185">Reference proteome</keyword>
<evidence type="ECO:0000256" key="4">
    <source>
        <dbReference type="SAM" id="MobiDB-lite"/>
    </source>
</evidence>
<evidence type="ECO:0000259" key="5">
    <source>
        <dbReference type="PROSITE" id="PS01124"/>
    </source>
</evidence>
<gene>
    <name evidence="6" type="ORF">ACFSF0_05465</name>
</gene>
<dbReference type="InterPro" id="IPR050204">
    <property type="entry name" value="AraC_XylS_family_regulators"/>
</dbReference>
<dbReference type="Proteomes" id="UP001597304">
    <property type="component" value="Unassembled WGS sequence"/>
</dbReference>
<evidence type="ECO:0000313" key="7">
    <source>
        <dbReference type="Proteomes" id="UP001597304"/>
    </source>
</evidence>
<dbReference type="PROSITE" id="PS01124">
    <property type="entry name" value="HTH_ARAC_FAMILY_2"/>
    <property type="match status" value="1"/>
</dbReference>
<dbReference type="EMBL" id="JBHUEJ010000015">
    <property type="protein sequence ID" value="MFD1710042.1"/>
    <property type="molecule type" value="Genomic_DNA"/>
</dbReference>
<dbReference type="InterPro" id="IPR009057">
    <property type="entry name" value="Homeodomain-like_sf"/>
</dbReference>
<dbReference type="SUPFAM" id="SSF46689">
    <property type="entry name" value="Homeodomain-like"/>
    <property type="match status" value="2"/>
</dbReference>
<organism evidence="6 7">
    <name type="scientific">Ottowia flava</name>
    <dbReference type="NCBI Taxonomy" id="2675430"/>
    <lineage>
        <taxon>Bacteria</taxon>
        <taxon>Pseudomonadati</taxon>
        <taxon>Pseudomonadota</taxon>
        <taxon>Betaproteobacteria</taxon>
        <taxon>Burkholderiales</taxon>
        <taxon>Comamonadaceae</taxon>
        <taxon>Ottowia</taxon>
    </lineage>
</organism>
<dbReference type="PANTHER" id="PTHR46796">
    <property type="entry name" value="HTH-TYPE TRANSCRIPTIONAL ACTIVATOR RHAS-RELATED"/>
    <property type="match status" value="1"/>
</dbReference>
<dbReference type="InterPro" id="IPR018060">
    <property type="entry name" value="HTH_AraC"/>
</dbReference>
<evidence type="ECO:0000256" key="2">
    <source>
        <dbReference type="ARBA" id="ARBA00023125"/>
    </source>
</evidence>
<reference evidence="7" key="1">
    <citation type="journal article" date="2019" name="Int. J. Syst. Evol. Microbiol.">
        <title>The Global Catalogue of Microorganisms (GCM) 10K type strain sequencing project: providing services to taxonomists for standard genome sequencing and annotation.</title>
        <authorList>
            <consortium name="The Broad Institute Genomics Platform"/>
            <consortium name="The Broad Institute Genome Sequencing Center for Infectious Disease"/>
            <person name="Wu L."/>
            <person name="Ma J."/>
        </authorList>
    </citation>
    <scope>NUCLEOTIDE SEQUENCE [LARGE SCALE GENOMIC DNA]</scope>
    <source>
        <strain evidence="7">LMG 29247</strain>
    </source>
</reference>
<dbReference type="RefSeq" id="WP_147911816.1">
    <property type="nucleotide sequence ID" value="NZ_JBHUEJ010000015.1"/>
</dbReference>
<dbReference type="SMART" id="SM00342">
    <property type="entry name" value="HTH_ARAC"/>
    <property type="match status" value="1"/>
</dbReference>
<keyword evidence="2" id="KW-0238">DNA-binding</keyword>
<comment type="caution">
    <text evidence="6">The sequence shown here is derived from an EMBL/GenBank/DDBJ whole genome shotgun (WGS) entry which is preliminary data.</text>
</comment>
<dbReference type="PANTHER" id="PTHR46796:SF6">
    <property type="entry name" value="ARAC SUBFAMILY"/>
    <property type="match status" value="1"/>
</dbReference>
<proteinExistence type="predicted"/>
<evidence type="ECO:0000256" key="3">
    <source>
        <dbReference type="ARBA" id="ARBA00023163"/>
    </source>
</evidence>
<evidence type="ECO:0000256" key="1">
    <source>
        <dbReference type="ARBA" id="ARBA00023015"/>
    </source>
</evidence>
<name>A0ABW4KPM1_9BURK</name>
<accession>A0ABW4KPM1</accession>